<dbReference type="SMART" id="SM00448">
    <property type="entry name" value="REC"/>
    <property type="match status" value="1"/>
</dbReference>
<comment type="catalytic activity">
    <reaction evidence="1">
        <text>ATP + protein L-histidine = ADP + protein N-phospho-L-histidine.</text>
        <dbReference type="EC" id="2.7.13.3"/>
    </reaction>
</comment>
<dbReference type="CDD" id="cd00082">
    <property type="entry name" value="HisKA"/>
    <property type="match status" value="1"/>
</dbReference>
<dbReference type="SUPFAM" id="SSF55874">
    <property type="entry name" value="ATPase domain of HSP90 chaperone/DNA topoisomerase II/histidine kinase"/>
    <property type="match status" value="1"/>
</dbReference>
<dbReference type="PANTHER" id="PTHR43065:SF42">
    <property type="entry name" value="TWO-COMPONENT SENSOR PPRA"/>
    <property type="match status" value="1"/>
</dbReference>
<dbReference type="Proteomes" id="UP000189310">
    <property type="component" value="Unassembled WGS sequence"/>
</dbReference>
<evidence type="ECO:0000256" key="2">
    <source>
        <dbReference type="ARBA" id="ARBA00012438"/>
    </source>
</evidence>
<dbReference type="Gene3D" id="3.40.50.2300">
    <property type="match status" value="1"/>
</dbReference>
<dbReference type="SMART" id="SM00091">
    <property type="entry name" value="PAS"/>
    <property type="match status" value="3"/>
</dbReference>
<reference evidence="11 12" key="1">
    <citation type="submission" date="2017-01" db="EMBL/GenBank/DDBJ databases">
        <title>Pseudomonas psychrotolerans genome sequencing and assembly.</title>
        <authorList>
            <person name="Vyas B."/>
            <person name="Mayilraj S."/>
        </authorList>
    </citation>
    <scope>NUCLEOTIDE SEQUENCE [LARGE SCALE GENOMIC DNA]</scope>
    <source>
        <strain evidence="11 12">SDS18</strain>
    </source>
</reference>
<feature type="domain" description="PAS" evidence="9">
    <location>
        <begin position="482"/>
        <end position="537"/>
    </location>
</feature>
<dbReference type="Gene3D" id="1.10.287.130">
    <property type="match status" value="1"/>
</dbReference>
<dbReference type="PROSITE" id="PS50109">
    <property type="entry name" value="HIS_KIN"/>
    <property type="match status" value="1"/>
</dbReference>
<dbReference type="CDD" id="cd00130">
    <property type="entry name" value="PAS"/>
    <property type="match status" value="2"/>
</dbReference>
<evidence type="ECO:0000313" key="11">
    <source>
        <dbReference type="EMBL" id="ONN70437.1"/>
    </source>
</evidence>
<dbReference type="Pfam" id="PF00512">
    <property type="entry name" value="HisKA"/>
    <property type="match status" value="1"/>
</dbReference>
<dbReference type="InterPro" id="IPR013656">
    <property type="entry name" value="PAS_4"/>
</dbReference>
<sequence>MPFLMTSRTNTSDQTLIALTTEIDRLRHELAAAEQYKADSAFLRSVLAASGDCIKVLDLEGRVAYMNDGGQALMEVSDFNSIKGCPWPNFWEGEGHEDARRALQAGREGRTGRFQGEAKTFKGNAKWWDVQVTPIFDEAGQPRRILSVSRDITQAKLNELEVAEQEANYRNLYNAIAIGFCIVEVRCNDQGAPEDYRFLKVNKAFGEITGLTDITGRWMGELAPQGESPWAERYAEMLATGKAVHFEHLASSLNNRHYDVYAYPLGQQAPNQVAVLFSDITARKHRDAQRAALIELSTRQHDFDSAADIAYLAAEITGRTLGVSRVGYGVIQPGGLTLVIERDWTAPGIPSGAGLHFLNSYGEALTGLDEGKAIVVNDVAVDPRTRRGAAAFAEVAVSALANIPLFDGGKLEAVLFVNNDRPRVWSEDELNFISDVAKLAQATIERRRSKRQLRQLATSLEGQVAERTRDRDRLWRLSGDLMLVADAEGRIIRSNPAWSEILGWLPEELIDVSFFDLIHPDDIAHTEQGAIDVIEHGMRFTRFENRYRRKGGDYRWISWTAQAGEGVIIAVGRDITEDKEQAVALAAAEDALRQSQKMEAVGQLTGGLAHDFNNLLAAINGAMELLRMRLNQGRLKDLDRYIGAALGASSKAAALTHRLLAFSRRQALDPRSTDVNALVADMADLISRTVGPEIELVVVAEPELWHARIDPPQLENALLNLCINARDAMPGGGRITIQTANHHFEDPAAENLDLDPGDYLSLCVIDTGTGIPPELLSRIFDPFFTTKPVGEGTGLGLSMIYGFAKQSGGWITVDSTPGEGTTMCLYMPRCNEHDPASDCLGETAAEPEKKGRGEVVLVVEDEPVLRMLATEMLGDLGYTTLEASGSAGGLEILNADGRIDLLITDVGLPGLMNGRQLAETARAVRPALKVLFVTGYADTAFQDEGQLGSGMEVLAKPFSVEAFAARVDRLLGN</sequence>
<evidence type="ECO:0000259" key="9">
    <source>
        <dbReference type="PROSITE" id="PS50112"/>
    </source>
</evidence>
<dbReference type="InterPro" id="IPR036890">
    <property type="entry name" value="HATPase_C_sf"/>
</dbReference>
<dbReference type="EMBL" id="MTLN01000008">
    <property type="protein sequence ID" value="ONN70437.1"/>
    <property type="molecule type" value="Genomic_DNA"/>
</dbReference>
<keyword evidence="3 6" id="KW-0597">Phosphoprotein</keyword>
<dbReference type="SMART" id="SM00086">
    <property type="entry name" value="PAC"/>
    <property type="match status" value="2"/>
</dbReference>
<dbReference type="Pfam" id="PF02518">
    <property type="entry name" value="HATPase_c"/>
    <property type="match status" value="1"/>
</dbReference>
<dbReference type="PROSITE" id="PS50113">
    <property type="entry name" value="PAC"/>
    <property type="match status" value="1"/>
</dbReference>
<dbReference type="PRINTS" id="PR00344">
    <property type="entry name" value="BCTRLSENSOR"/>
</dbReference>
<accession>A0ABX3IPZ7</accession>
<evidence type="ECO:0000259" key="8">
    <source>
        <dbReference type="PROSITE" id="PS50110"/>
    </source>
</evidence>
<dbReference type="InterPro" id="IPR003594">
    <property type="entry name" value="HATPase_dom"/>
</dbReference>
<dbReference type="SMART" id="SM00065">
    <property type="entry name" value="GAF"/>
    <property type="match status" value="1"/>
</dbReference>
<evidence type="ECO:0000259" key="7">
    <source>
        <dbReference type="PROSITE" id="PS50109"/>
    </source>
</evidence>
<evidence type="ECO:0000256" key="3">
    <source>
        <dbReference type="ARBA" id="ARBA00022553"/>
    </source>
</evidence>
<dbReference type="PROSITE" id="PS50110">
    <property type="entry name" value="RESPONSE_REGULATORY"/>
    <property type="match status" value="1"/>
</dbReference>
<dbReference type="SUPFAM" id="SSF55781">
    <property type="entry name" value="GAF domain-like"/>
    <property type="match status" value="1"/>
</dbReference>
<keyword evidence="5" id="KW-0418">Kinase</keyword>
<evidence type="ECO:0000256" key="5">
    <source>
        <dbReference type="ARBA" id="ARBA00022777"/>
    </source>
</evidence>
<dbReference type="Pfam" id="PF08447">
    <property type="entry name" value="PAS_3"/>
    <property type="match status" value="1"/>
</dbReference>
<proteinExistence type="predicted"/>
<dbReference type="InterPro" id="IPR011006">
    <property type="entry name" value="CheY-like_superfamily"/>
</dbReference>
<keyword evidence="4" id="KW-0808">Transferase</keyword>
<keyword evidence="12" id="KW-1185">Reference proteome</keyword>
<feature type="domain" description="PAC" evidence="10">
    <location>
        <begin position="110"/>
        <end position="164"/>
    </location>
</feature>
<dbReference type="Pfam" id="PF00072">
    <property type="entry name" value="Response_reg"/>
    <property type="match status" value="1"/>
</dbReference>
<comment type="caution">
    <text evidence="11">The sequence shown here is derived from an EMBL/GenBank/DDBJ whole genome shotgun (WGS) entry which is preliminary data.</text>
</comment>
<evidence type="ECO:0000256" key="4">
    <source>
        <dbReference type="ARBA" id="ARBA00022679"/>
    </source>
</evidence>
<evidence type="ECO:0000256" key="6">
    <source>
        <dbReference type="PROSITE-ProRule" id="PRU00169"/>
    </source>
</evidence>
<feature type="domain" description="Histidine kinase" evidence="7">
    <location>
        <begin position="607"/>
        <end position="831"/>
    </location>
</feature>
<feature type="domain" description="Response regulatory" evidence="8">
    <location>
        <begin position="855"/>
        <end position="971"/>
    </location>
</feature>
<dbReference type="PANTHER" id="PTHR43065">
    <property type="entry name" value="SENSOR HISTIDINE KINASE"/>
    <property type="match status" value="1"/>
</dbReference>
<dbReference type="SUPFAM" id="SSF55785">
    <property type="entry name" value="PYP-like sensor domain (PAS domain)"/>
    <property type="match status" value="3"/>
</dbReference>
<dbReference type="InterPro" id="IPR000700">
    <property type="entry name" value="PAS-assoc_C"/>
</dbReference>
<dbReference type="SUPFAM" id="SSF47384">
    <property type="entry name" value="Homodimeric domain of signal transducing histidine kinase"/>
    <property type="match status" value="1"/>
</dbReference>
<dbReference type="SMART" id="SM00387">
    <property type="entry name" value="HATPase_c"/>
    <property type="match status" value="1"/>
</dbReference>
<dbReference type="InterPro" id="IPR013655">
    <property type="entry name" value="PAS_fold_3"/>
</dbReference>
<feature type="modified residue" description="4-aspartylphosphate" evidence="6">
    <location>
        <position position="905"/>
    </location>
</feature>
<name>A0ABX3IPZ7_9PSED</name>
<dbReference type="Pfam" id="PF01590">
    <property type="entry name" value="GAF"/>
    <property type="match status" value="1"/>
</dbReference>
<evidence type="ECO:0000259" key="10">
    <source>
        <dbReference type="PROSITE" id="PS50113"/>
    </source>
</evidence>
<dbReference type="InterPro" id="IPR001789">
    <property type="entry name" value="Sig_transdc_resp-reg_receiver"/>
</dbReference>
<dbReference type="InterPro" id="IPR003018">
    <property type="entry name" value="GAF"/>
</dbReference>
<dbReference type="InterPro" id="IPR001610">
    <property type="entry name" value="PAC"/>
</dbReference>
<organism evidence="11 12">
    <name type="scientific">Pseudomonas oryzihabitans</name>
    <dbReference type="NCBI Taxonomy" id="47885"/>
    <lineage>
        <taxon>Bacteria</taxon>
        <taxon>Pseudomonadati</taxon>
        <taxon>Pseudomonadota</taxon>
        <taxon>Gammaproteobacteria</taxon>
        <taxon>Pseudomonadales</taxon>
        <taxon>Pseudomonadaceae</taxon>
        <taxon>Pseudomonas</taxon>
    </lineage>
</organism>
<dbReference type="InterPro" id="IPR036097">
    <property type="entry name" value="HisK_dim/P_sf"/>
</dbReference>
<dbReference type="InterPro" id="IPR000014">
    <property type="entry name" value="PAS"/>
</dbReference>
<dbReference type="Pfam" id="PF08448">
    <property type="entry name" value="PAS_4"/>
    <property type="match status" value="2"/>
</dbReference>
<dbReference type="SUPFAM" id="SSF52172">
    <property type="entry name" value="CheY-like"/>
    <property type="match status" value="1"/>
</dbReference>
<dbReference type="InterPro" id="IPR003661">
    <property type="entry name" value="HisK_dim/P_dom"/>
</dbReference>
<dbReference type="CDD" id="cd18161">
    <property type="entry name" value="REC_hyHK_blue-like"/>
    <property type="match status" value="1"/>
</dbReference>
<dbReference type="Gene3D" id="3.30.450.40">
    <property type="match status" value="1"/>
</dbReference>
<dbReference type="Gene3D" id="3.30.450.20">
    <property type="entry name" value="PAS domain"/>
    <property type="match status" value="3"/>
</dbReference>
<dbReference type="InterPro" id="IPR004358">
    <property type="entry name" value="Sig_transdc_His_kin-like_C"/>
</dbReference>
<dbReference type="InterPro" id="IPR035965">
    <property type="entry name" value="PAS-like_dom_sf"/>
</dbReference>
<dbReference type="NCBIfam" id="TIGR00229">
    <property type="entry name" value="sensory_box"/>
    <property type="match status" value="2"/>
</dbReference>
<dbReference type="SMART" id="SM00388">
    <property type="entry name" value="HisKA"/>
    <property type="match status" value="1"/>
</dbReference>
<dbReference type="Gene3D" id="3.30.565.10">
    <property type="entry name" value="Histidine kinase-like ATPase, C-terminal domain"/>
    <property type="match status" value="1"/>
</dbReference>
<protein>
    <recommendedName>
        <fullName evidence="2">histidine kinase</fullName>
        <ecNumber evidence="2">2.7.13.3</ecNumber>
    </recommendedName>
</protein>
<dbReference type="InterPro" id="IPR029016">
    <property type="entry name" value="GAF-like_dom_sf"/>
</dbReference>
<dbReference type="InterPro" id="IPR005467">
    <property type="entry name" value="His_kinase_dom"/>
</dbReference>
<evidence type="ECO:0000313" key="12">
    <source>
        <dbReference type="Proteomes" id="UP000189310"/>
    </source>
</evidence>
<dbReference type="PROSITE" id="PS50112">
    <property type="entry name" value="PAS"/>
    <property type="match status" value="1"/>
</dbReference>
<gene>
    <name evidence="11" type="ORF">BVL52_19515</name>
</gene>
<dbReference type="EC" id="2.7.13.3" evidence="2"/>
<evidence type="ECO:0000256" key="1">
    <source>
        <dbReference type="ARBA" id="ARBA00000085"/>
    </source>
</evidence>